<organism evidence="1 2">
    <name type="scientific">Bosea spartocytisi</name>
    <dbReference type="NCBI Taxonomy" id="2773451"/>
    <lineage>
        <taxon>Bacteria</taxon>
        <taxon>Pseudomonadati</taxon>
        <taxon>Pseudomonadota</taxon>
        <taxon>Alphaproteobacteria</taxon>
        <taxon>Hyphomicrobiales</taxon>
        <taxon>Boseaceae</taxon>
        <taxon>Bosea</taxon>
    </lineage>
</organism>
<reference evidence="1" key="1">
    <citation type="submission" date="2020-09" db="EMBL/GenBank/DDBJ databases">
        <title>Bosea spartocytisi sp. nov. a root nodule endophyte of Spartocytisus supranubius in the high mountain ecosystem fo the Teide National Park (Canary Islands, Spain).</title>
        <authorList>
            <person name="Pulido-Suarez L."/>
            <person name="Peix A."/>
            <person name="Igual J.M."/>
            <person name="Socas-Perez N."/>
            <person name="Velazquez E."/>
            <person name="Flores-Felix J.D."/>
            <person name="Leon-Barrios M."/>
        </authorList>
    </citation>
    <scope>NUCLEOTIDE SEQUENCE</scope>
    <source>
        <strain evidence="1">SSUT16</strain>
    </source>
</reference>
<evidence type="ECO:0000313" key="1">
    <source>
        <dbReference type="EMBL" id="MBD3847656.1"/>
    </source>
</evidence>
<dbReference type="Gene3D" id="3.10.28.20">
    <property type="entry name" value="Acetamidase/Formamidase-like domains"/>
    <property type="match status" value="1"/>
</dbReference>
<name>A0A927EAC9_9HYPH</name>
<dbReference type="Pfam" id="PF03069">
    <property type="entry name" value="FmdA_AmdA"/>
    <property type="match status" value="2"/>
</dbReference>
<dbReference type="PANTHER" id="PTHR31891">
    <property type="entry name" value="FORMAMIDASE C869.04-RELATED"/>
    <property type="match status" value="1"/>
</dbReference>
<dbReference type="PANTHER" id="PTHR31891:SF1">
    <property type="entry name" value="FORMAMIDASE C869.04-RELATED"/>
    <property type="match status" value="1"/>
</dbReference>
<proteinExistence type="predicted"/>
<keyword evidence="2" id="KW-1185">Reference proteome</keyword>
<accession>A0A927EAC9</accession>
<dbReference type="EMBL" id="JACXWY010000012">
    <property type="protein sequence ID" value="MBD3847656.1"/>
    <property type="molecule type" value="Genomic_DNA"/>
</dbReference>
<dbReference type="Proteomes" id="UP000619295">
    <property type="component" value="Unassembled WGS sequence"/>
</dbReference>
<dbReference type="AlphaFoldDB" id="A0A927EAC9"/>
<dbReference type="InterPro" id="IPR004304">
    <property type="entry name" value="FmdA_AmdA"/>
</dbReference>
<comment type="caution">
    <text evidence="1">The sequence shown here is derived from an EMBL/GenBank/DDBJ whole genome shotgun (WGS) entry which is preliminary data.</text>
</comment>
<dbReference type="Gene3D" id="2.40.10.120">
    <property type="match status" value="1"/>
</dbReference>
<gene>
    <name evidence="1" type="ORF">IED13_18305</name>
</gene>
<protein>
    <submittedName>
        <fullName evidence="1">Acetamidase/formamidase family protein</fullName>
    </submittedName>
</protein>
<dbReference type="GO" id="GO:0016811">
    <property type="term" value="F:hydrolase activity, acting on carbon-nitrogen (but not peptide) bonds, in linear amides"/>
    <property type="evidence" value="ECO:0007669"/>
    <property type="project" value="InterPro"/>
</dbReference>
<dbReference type="Gene3D" id="2.60.120.580">
    <property type="entry name" value="Acetamidase/Formamidase-like domains"/>
    <property type="match status" value="1"/>
</dbReference>
<evidence type="ECO:0000313" key="2">
    <source>
        <dbReference type="Proteomes" id="UP000619295"/>
    </source>
</evidence>
<sequence>MTRHHFQPTQYSNVIGTLPAVLEIASGDSVVTTTLDAAGVGHDGGQKAPRGNPMTGPFFVTGAEPGDALLVTIERMTPNRGTGWTYSPLAPGVLDPAALADLPKRERYEWAIDATAGTVKLLDPSPRIKEWSFPLEPMLGCFGVAPERGQAISTATSGPYGGNMDYRFFGPGATIAFPVFAAGALFFLGDGHACQGDGEIAGTGVETSFEVEFRVELRKQQGLRWPRCETATDLLVIAAGRPLDQPLQFATTEMLRWIQADLGVDAVEASHLLGQAVRYDIANVFNPAYCVACRLEKTEITRAMSLRGKG</sequence>
<dbReference type="SUPFAM" id="SSF141130">
    <property type="entry name" value="Acetamidase/Formamidase-like"/>
    <property type="match status" value="1"/>
</dbReference>
<dbReference type="RefSeq" id="WP_191125020.1">
    <property type="nucleotide sequence ID" value="NZ_JACXWY010000012.1"/>
</dbReference>